<feature type="transmembrane region" description="Helical" evidence="2">
    <location>
        <begin position="24"/>
        <end position="49"/>
    </location>
</feature>
<dbReference type="PANTHER" id="PTHR32285:SF22">
    <property type="entry name" value="PROTEIN TRICHOME BIREFRINGENCE"/>
    <property type="match status" value="1"/>
</dbReference>
<dbReference type="InterPro" id="IPR026057">
    <property type="entry name" value="TBL_C"/>
</dbReference>
<dbReference type="InterPro" id="IPR029962">
    <property type="entry name" value="TBL"/>
</dbReference>
<keyword evidence="2" id="KW-0472">Membrane</keyword>
<keyword evidence="5" id="KW-1185">Reference proteome</keyword>
<dbReference type="Pfam" id="PF13839">
    <property type="entry name" value="PC-Esterase"/>
    <property type="match status" value="1"/>
</dbReference>
<evidence type="ECO:0000313" key="5">
    <source>
        <dbReference type="Proteomes" id="UP001327560"/>
    </source>
</evidence>
<proteinExistence type="inferred from homology"/>
<dbReference type="AlphaFoldDB" id="A0AAQ3K9B7"/>
<dbReference type="GO" id="GO:1990538">
    <property type="term" value="F:xylan O-acetyltransferase activity"/>
    <property type="evidence" value="ECO:0007669"/>
    <property type="project" value="UniProtKB-ARBA"/>
</dbReference>
<dbReference type="EMBL" id="CP136893">
    <property type="protein sequence ID" value="WOL02978.1"/>
    <property type="molecule type" value="Genomic_DNA"/>
</dbReference>
<evidence type="ECO:0000256" key="2">
    <source>
        <dbReference type="SAM" id="Phobius"/>
    </source>
</evidence>
<protein>
    <submittedName>
        <fullName evidence="4">Protein trichome birefringence-like 1</fullName>
    </submittedName>
</protein>
<evidence type="ECO:0000313" key="4">
    <source>
        <dbReference type="EMBL" id="WOL02978.1"/>
    </source>
</evidence>
<dbReference type="PANTHER" id="PTHR32285">
    <property type="entry name" value="PROTEIN TRICHOME BIREFRINGENCE-LIKE 9-RELATED"/>
    <property type="match status" value="1"/>
</dbReference>
<sequence length="304" mass="34970">MASDSFSDYAVATDLSRPLHSISFFFRAFRATICSLFLFLVFLVVLLCISPQIPSITITISGDRSSLLPWGTSGQVDLPSSAKKEIEKIKNDVVASCDIFDGRWEYDESSPMYPPGSCPLVEEAFDCFGNGRPDLRYTKLRWKPKDCDIPRENFYQEGEHVFPRLSAEEAFGKALRTWATWVQTHINRNRTQVFFRGYSWSHFDGGQWNSGGNCHNETEPITDEKHLTEYLKLTEILESVMREMAQVTSVIRYLNITRMTDYRKDAHPSLFRQKNATMQFQDCSHWCLPGVPDAWNQLLFAMLL</sequence>
<dbReference type="Proteomes" id="UP001327560">
    <property type="component" value="Chromosome 4"/>
</dbReference>
<evidence type="ECO:0000256" key="1">
    <source>
        <dbReference type="ARBA" id="ARBA00007727"/>
    </source>
</evidence>
<keyword evidence="2" id="KW-1133">Transmembrane helix</keyword>
<gene>
    <name evidence="4" type="ORF">Cni_G11698</name>
</gene>
<name>A0AAQ3K9B7_9LILI</name>
<keyword evidence="2" id="KW-0812">Transmembrane</keyword>
<organism evidence="4 5">
    <name type="scientific">Canna indica</name>
    <name type="common">Indian-shot</name>
    <dbReference type="NCBI Taxonomy" id="4628"/>
    <lineage>
        <taxon>Eukaryota</taxon>
        <taxon>Viridiplantae</taxon>
        <taxon>Streptophyta</taxon>
        <taxon>Embryophyta</taxon>
        <taxon>Tracheophyta</taxon>
        <taxon>Spermatophyta</taxon>
        <taxon>Magnoliopsida</taxon>
        <taxon>Liliopsida</taxon>
        <taxon>Zingiberales</taxon>
        <taxon>Cannaceae</taxon>
        <taxon>Canna</taxon>
    </lineage>
</organism>
<dbReference type="GO" id="GO:0000139">
    <property type="term" value="C:Golgi membrane"/>
    <property type="evidence" value="ECO:0007669"/>
    <property type="project" value="UniProtKB-SubCell"/>
</dbReference>
<reference evidence="4 5" key="1">
    <citation type="submission" date="2023-10" db="EMBL/GenBank/DDBJ databases">
        <title>Chromosome-scale genome assembly provides insights into flower coloration mechanisms of Canna indica.</title>
        <authorList>
            <person name="Li C."/>
        </authorList>
    </citation>
    <scope>NUCLEOTIDE SEQUENCE [LARGE SCALE GENOMIC DNA]</scope>
    <source>
        <tissue evidence="4">Flower</tissue>
    </source>
</reference>
<feature type="domain" description="Trichome birefringence-like C-terminal" evidence="3">
    <location>
        <begin position="142"/>
        <end position="302"/>
    </location>
</feature>
<comment type="similarity">
    <text evidence="1">Belongs to the PC-esterase family. TBL subfamily.</text>
</comment>
<evidence type="ECO:0000259" key="3">
    <source>
        <dbReference type="Pfam" id="PF13839"/>
    </source>
</evidence>
<accession>A0AAQ3K9B7</accession>